<sequence length="62" mass="7403">MPEIKLNLKPNLLRLFRYLSAIILNYLNQFRKRSNDMKLSGKRNTGKIRMLRFNVACGYKLE</sequence>
<keyword evidence="1" id="KW-0347">Helicase</keyword>
<evidence type="ECO:0000313" key="2">
    <source>
        <dbReference type="Proteomes" id="UP000244889"/>
    </source>
</evidence>
<keyword evidence="1" id="KW-0067">ATP-binding</keyword>
<name>A0A2R8F0S0_ORITS</name>
<dbReference type="Proteomes" id="UP000244889">
    <property type="component" value="Unassembled WGS sequence"/>
</dbReference>
<dbReference type="EMBL" id="OOHR01000009">
    <property type="protein sequence ID" value="SPM45022.1"/>
    <property type="molecule type" value="Genomic_DNA"/>
</dbReference>
<evidence type="ECO:0000313" key="1">
    <source>
        <dbReference type="EMBL" id="SPM45022.1"/>
    </source>
</evidence>
<dbReference type="AlphaFoldDB" id="A0A2R8F0S0"/>
<proteinExistence type="predicted"/>
<reference evidence="2" key="1">
    <citation type="submission" date="2018-03" db="EMBL/GenBank/DDBJ databases">
        <authorList>
            <person name="Batty M. E."/>
            <person name="Batty M E."/>
        </authorList>
    </citation>
    <scope>NUCLEOTIDE SEQUENCE [LARGE SCALE GENOMIC DNA]</scope>
</reference>
<organism evidence="1 2">
    <name type="scientific">Orientia tsutsugamushi</name>
    <name type="common">Rickettsia tsutsugamushi</name>
    <dbReference type="NCBI Taxonomy" id="784"/>
    <lineage>
        <taxon>Bacteria</taxon>
        <taxon>Pseudomonadati</taxon>
        <taxon>Pseudomonadota</taxon>
        <taxon>Alphaproteobacteria</taxon>
        <taxon>Rickettsiales</taxon>
        <taxon>Rickettsiaceae</taxon>
        <taxon>Rickettsieae</taxon>
        <taxon>Orientia</taxon>
    </lineage>
</organism>
<gene>
    <name evidence="1" type="primary">dnaB</name>
    <name evidence="1" type="ORF">FPW1038_01573</name>
</gene>
<dbReference type="GO" id="GO:0004386">
    <property type="term" value="F:helicase activity"/>
    <property type="evidence" value="ECO:0007669"/>
    <property type="project" value="UniProtKB-KW"/>
</dbReference>
<keyword evidence="1" id="KW-0378">Hydrolase</keyword>
<accession>A0A2R8F0S0</accession>
<keyword evidence="1" id="KW-0547">Nucleotide-binding</keyword>
<protein>
    <submittedName>
        <fullName evidence="1">Replicative DNA helicase</fullName>
    </submittedName>
</protein>